<organism evidence="7 8">
    <name type="scientific">Epidermidibacterium keratini</name>
    <dbReference type="NCBI Taxonomy" id="1891644"/>
    <lineage>
        <taxon>Bacteria</taxon>
        <taxon>Bacillati</taxon>
        <taxon>Actinomycetota</taxon>
        <taxon>Actinomycetes</taxon>
        <taxon>Sporichthyales</taxon>
        <taxon>Sporichthyaceae</taxon>
        <taxon>Epidermidibacterium</taxon>
    </lineage>
</organism>
<dbReference type="GO" id="GO:0046677">
    <property type="term" value="P:response to antibiotic"/>
    <property type="evidence" value="ECO:0007669"/>
    <property type="project" value="InterPro"/>
</dbReference>
<dbReference type="GO" id="GO:0045892">
    <property type="term" value="P:negative regulation of DNA-templated transcription"/>
    <property type="evidence" value="ECO:0007669"/>
    <property type="project" value="InterPro"/>
</dbReference>
<dbReference type="EMBL" id="CP047156">
    <property type="protein sequence ID" value="QHC00380.1"/>
    <property type="molecule type" value="Genomic_DNA"/>
</dbReference>
<keyword evidence="4" id="KW-0804">Transcription</keyword>
<dbReference type="PRINTS" id="PR00400">
    <property type="entry name" value="TETREPRESSOR"/>
</dbReference>
<evidence type="ECO:0000256" key="3">
    <source>
        <dbReference type="ARBA" id="ARBA00023125"/>
    </source>
</evidence>
<evidence type="ECO:0000259" key="6">
    <source>
        <dbReference type="PROSITE" id="PS50977"/>
    </source>
</evidence>
<evidence type="ECO:0000256" key="4">
    <source>
        <dbReference type="ARBA" id="ARBA00023163"/>
    </source>
</evidence>
<evidence type="ECO:0000256" key="1">
    <source>
        <dbReference type="ARBA" id="ARBA00022491"/>
    </source>
</evidence>
<keyword evidence="8" id="KW-1185">Reference proteome</keyword>
<proteinExistence type="predicted"/>
<accession>A0A7L4YMK9</accession>
<dbReference type="Pfam" id="PF00440">
    <property type="entry name" value="TetR_N"/>
    <property type="match status" value="1"/>
</dbReference>
<feature type="domain" description="HTH tetR-type" evidence="6">
    <location>
        <begin position="9"/>
        <end position="69"/>
    </location>
</feature>
<dbReference type="PANTHER" id="PTHR30055:SF151">
    <property type="entry name" value="TRANSCRIPTIONAL REGULATORY PROTEIN"/>
    <property type="match status" value="1"/>
</dbReference>
<dbReference type="InterPro" id="IPR004111">
    <property type="entry name" value="Repressor_TetR_C"/>
</dbReference>
<dbReference type="AlphaFoldDB" id="A0A7L4YMK9"/>
<sequence length="209" mass="22725">MPTPTTREPVTRARIGQVALEVIDAEGTRAVTMRRIAAVLGVQAPSLYAHVRGRDEILQLAHAQAMTEVGPFSSSGDWRDDLRTYYRRMHDVLLAHGDVATVQFGSVPLTEESLQGFESAIRALADSGLEPRLAARATERLSLYVTADAYEQWEFAQRSSGPPPESVMRELAPGLVDFLDGNTDLGAEGPFEFGLDLLIAGIDRVSTAT</sequence>
<dbReference type="InterPro" id="IPR003012">
    <property type="entry name" value="Tet_transcr_reg_TetR"/>
</dbReference>
<reference evidence="7 8" key="1">
    <citation type="journal article" date="2018" name="Int. J. Syst. Evol. Microbiol.">
        <title>Epidermidibacterium keratini gen. nov., sp. nov., a member of the family Sporichthyaceae, isolated from keratin epidermis.</title>
        <authorList>
            <person name="Lee D.G."/>
            <person name="Trujillo M.E."/>
            <person name="Kang S."/>
            <person name="Nam J.J."/>
            <person name="Kim Y.J."/>
        </authorList>
    </citation>
    <scope>NUCLEOTIDE SEQUENCE [LARGE SCALE GENOMIC DNA]</scope>
    <source>
        <strain evidence="7 8">EPI-7</strain>
    </source>
</reference>
<feature type="DNA-binding region" description="H-T-H motif" evidence="5">
    <location>
        <begin position="32"/>
        <end position="51"/>
    </location>
</feature>
<keyword evidence="2" id="KW-0805">Transcription regulation</keyword>
<name>A0A7L4YMK9_9ACTN</name>
<protein>
    <submittedName>
        <fullName evidence="7">TetR family transcriptional regulator</fullName>
    </submittedName>
</protein>
<evidence type="ECO:0000256" key="2">
    <source>
        <dbReference type="ARBA" id="ARBA00023015"/>
    </source>
</evidence>
<dbReference type="SUPFAM" id="SSF46689">
    <property type="entry name" value="Homeodomain-like"/>
    <property type="match status" value="1"/>
</dbReference>
<dbReference type="KEGG" id="eke:EK0264_08860"/>
<dbReference type="GO" id="GO:0000976">
    <property type="term" value="F:transcription cis-regulatory region binding"/>
    <property type="evidence" value="ECO:0007669"/>
    <property type="project" value="TreeGrafter"/>
</dbReference>
<dbReference type="PANTHER" id="PTHR30055">
    <property type="entry name" value="HTH-TYPE TRANSCRIPTIONAL REGULATOR RUTR"/>
    <property type="match status" value="1"/>
</dbReference>
<dbReference type="InterPro" id="IPR036271">
    <property type="entry name" value="Tet_transcr_reg_TetR-rel_C_sf"/>
</dbReference>
<dbReference type="SUPFAM" id="SSF48498">
    <property type="entry name" value="Tetracyclin repressor-like, C-terminal domain"/>
    <property type="match status" value="1"/>
</dbReference>
<evidence type="ECO:0000256" key="5">
    <source>
        <dbReference type="PROSITE-ProRule" id="PRU00335"/>
    </source>
</evidence>
<dbReference type="GO" id="GO:0003700">
    <property type="term" value="F:DNA-binding transcription factor activity"/>
    <property type="evidence" value="ECO:0007669"/>
    <property type="project" value="TreeGrafter"/>
</dbReference>
<dbReference type="RefSeq" id="WP_159544806.1">
    <property type="nucleotide sequence ID" value="NZ_CP047156.1"/>
</dbReference>
<dbReference type="PROSITE" id="PS50977">
    <property type="entry name" value="HTH_TETR_2"/>
    <property type="match status" value="1"/>
</dbReference>
<dbReference type="InterPro" id="IPR050109">
    <property type="entry name" value="HTH-type_TetR-like_transc_reg"/>
</dbReference>
<evidence type="ECO:0000313" key="8">
    <source>
        <dbReference type="Proteomes" id="UP000463857"/>
    </source>
</evidence>
<dbReference type="InParanoid" id="A0A7L4YMK9"/>
<gene>
    <name evidence="7" type="ORF">EK0264_08860</name>
</gene>
<dbReference type="InterPro" id="IPR009057">
    <property type="entry name" value="Homeodomain-like_sf"/>
</dbReference>
<keyword evidence="1" id="KW-0678">Repressor</keyword>
<keyword evidence="3 5" id="KW-0238">DNA-binding</keyword>
<dbReference type="InterPro" id="IPR001647">
    <property type="entry name" value="HTH_TetR"/>
</dbReference>
<dbReference type="OrthoDB" id="329481at2"/>
<dbReference type="Pfam" id="PF02909">
    <property type="entry name" value="TetR_C_1"/>
    <property type="match status" value="1"/>
</dbReference>
<dbReference type="Proteomes" id="UP000463857">
    <property type="component" value="Chromosome"/>
</dbReference>
<dbReference type="Gene3D" id="1.10.357.10">
    <property type="entry name" value="Tetracycline Repressor, domain 2"/>
    <property type="match status" value="1"/>
</dbReference>
<evidence type="ECO:0000313" key="7">
    <source>
        <dbReference type="EMBL" id="QHC00380.1"/>
    </source>
</evidence>